<organism evidence="2 3">
    <name type="scientific">Mycena belliarum</name>
    <dbReference type="NCBI Taxonomy" id="1033014"/>
    <lineage>
        <taxon>Eukaryota</taxon>
        <taxon>Fungi</taxon>
        <taxon>Dikarya</taxon>
        <taxon>Basidiomycota</taxon>
        <taxon>Agaricomycotina</taxon>
        <taxon>Agaricomycetes</taxon>
        <taxon>Agaricomycetidae</taxon>
        <taxon>Agaricales</taxon>
        <taxon>Marasmiineae</taxon>
        <taxon>Mycenaceae</taxon>
        <taxon>Mycena</taxon>
    </lineage>
</organism>
<sequence>MIPALRALRAASESAARLPLRRAPACAAITVGLEPRLSFIATSSLPRATSMRGLSTSRPRLFAPATPKTPPPAPKKRDRFEELGITKPVKIFLFAVFTVLASVETWLWTKALLRWYYGAPPEVPDQEAAAEDS</sequence>
<dbReference type="Proteomes" id="UP001222325">
    <property type="component" value="Unassembled WGS sequence"/>
</dbReference>
<proteinExistence type="predicted"/>
<name>A0AAD6UF09_9AGAR</name>
<feature type="region of interest" description="Disordered" evidence="1">
    <location>
        <begin position="50"/>
        <end position="78"/>
    </location>
</feature>
<reference evidence="2" key="1">
    <citation type="submission" date="2023-03" db="EMBL/GenBank/DDBJ databases">
        <title>Massive genome expansion in bonnet fungi (Mycena s.s.) driven by repeated elements and novel gene families across ecological guilds.</title>
        <authorList>
            <consortium name="Lawrence Berkeley National Laboratory"/>
            <person name="Harder C.B."/>
            <person name="Miyauchi S."/>
            <person name="Viragh M."/>
            <person name="Kuo A."/>
            <person name="Thoen E."/>
            <person name="Andreopoulos B."/>
            <person name="Lu D."/>
            <person name="Skrede I."/>
            <person name="Drula E."/>
            <person name="Henrissat B."/>
            <person name="Morin E."/>
            <person name="Kohler A."/>
            <person name="Barry K."/>
            <person name="LaButti K."/>
            <person name="Morin E."/>
            <person name="Salamov A."/>
            <person name="Lipzen A."/>
            <person name="Mereny Z."/>
            <person name="Hegedus B."/>
            <person name="Baldrian P."/>
            <person name="Stursova M."/>
            <person name="Weitz H."/>
            <person name="Taylor A."/>
            <person name="Grigoriev I.V."/>
            <person name="Nagy L.G."/>
            <person name="Martin F."/>
            <person name="Kauserud H."/>
        </authorList>
    </citation>
    <scope>NUCLEOTIDE SEQUENCE</scope>
    <source>
        <strain evidence="2">CBHHK173m</strain>
    </source>
</reference>
<evidence type="ECO:0000256" key="1">
    <source>
        <dbReference type="SAM" id="MobiDB-lite"/>
    </source>
</evidence>
<protein>
    <submittedName>
        <fullName evidence="2">Uncharacterized protein</fullName>
    </submittedName>
</protein>
<evidence type="ECO:0000313" key="3">
    <source>
        <dbReference type="Proteomes" id="UP001222325"/>
    </source>
</evidence>
<accession>A0AAD6UF09</accession>
<evidence type="ECO:0000313" key="2">
    <source>
        <dbReference type="EMBL" id="KAJ7100915.1"/>
    </source>
</evidence>
<keyword evidence="3" id="KW-1185">Reference proteome</keyword>
<dbReference type="EMBL" id="JARJCN010000005">
    <property type="protein sequence ID" value="KAJ7100915.1"/>
    <property type="molecule type" value="Genomic_DNA"/>
</dbReference>
<dbReference type="AlphaFoldDB" id="A0AAD6UF09"/>
<gene>
    <name evidence="2" type="ORF">B0H15DRAFT_464641</name>
</gene>
<comment type="caution">
    <text evidence="2">The sequence shown here is derived from an EMBL/GenBank/DDBJ whole genome shotgun (WGS) entry which is preliminary data.</text>
</comment>